<feature type="non-terminal residue" evidence="2">
    <location>
        <position position="74"/>
    </location>
</feature>
<dbReference type="Proteomes" id="UP000265520">
    <property type="component" value="Unassembled WGS sequence"/>
</dbReference>
<keyword evidence="1" id="KW-0732">Signal</keyword>
<feature type="chain" id="PRO_5017271288" evidence="1">
    <location>
        <begin position="19"/>
        <end position="74"/>
    </location>
</feature>
<evidence type="ECO:0000313" key="2">
    <source>
        <dbReference type="EMBL" id="MCI24777.1"/>
    </source>
</evidence>
<evidence type="ECO:0000313" key="3">
    <source>
        <dbReference type="Proteomes" id="UP000265520"/>
    </source>
</evidence>
<accession>A0A392QLH4</accession>
<dbReference type="EMBL" id="LXQA010143501">
    <property type="protein sequence ID" value="MCI24777.1"/>
    <property type="molecule type" value="Genomic_DNA"/>
</dbReference>
<comment type="caution">
    <text evidence="2">The sequence shown here is derived from an EMBL/GenBank/DDBJ whole genome shotgun (WGS) entry which is preliminary data.</text>
</comment>
<protein>
    <submittedName>
        <fullName evidence="2">Anoctamin-like protein</fullName>
    </submittedName>
</protein>
<name>A0A392QLH4_9FABA</name>
<organism evidence="2 3">
    <name type="scientific">Trifolium medium</name>
    <dbReference type="NCBI Taxonomy" id="97028"/>
    <lineage>
        <taxon>Eukaryota</taxon>
        <taxon>Viridiplantae</taxon>
        <taxon>Streptophyta</taxon>
        <taxon>Embryophyta</taxon>
        <taxon>Tracheophyta</taxon>
        <taxon>Spermatophyta</taxon>
        <taxon>Magnoliopsida</taxon>
        <taxon>eudicotyledons</taxon>
        <taxon>Gunneridae</taxon>
        <taxon>Pentapetalae</taxon>
        <taxon>rosids</taxon>
        <taxon>fabids</taxon>
        <taxon>Fabales</taxon>
        <taxon>Fabaceae</taxon>
        <taxon>Papilionoideae</taxon>
        <taxon>50 kb inversion clade</taxon>
        <taxon>NPAAA clade</taxon>
        <taxon>Hologalegina</taxon>
        <taxon>IRL clade</taxon>
        <taxon>Trifolieae</taxon>
        <taxon>Trifolium</taxon>
    </lineage>
</organism>
<feature type="signal peptide" evidence="1">
    <location>
        <begin position="1"/>
        <end position="18"/>
    </location>
</feature>
<keyword evidence="3" id="KW-1185">Reference proteome</keyword>
<dbReference type="AlphaFoldDB" id="A0A392QLH4"/>
<proteinExistence type="predicted"/>
<sequence length="74" mass="8434">MIFLSCCGVACRWPLSSAAAADSGYKIPGRKDSSLQSPMDLIKVFEADRVKGKQVFQRYEWLGRFMRFRNDAII</sequence>
<evidence type="ECO:0000256" key="1">
    <source>
        <dbReference type="SAM" id="SignalP"/>
    </source>
</evidence>
<reference evidence="2 3" key="1">
    <citation type="journal article" date="2018" name="Front. Plant Sci.">
        <title>Red Clover (Trifolium pratense) and Zigzag Clover (T. medium) - A Picture of Genomic Similarities and Differences.</title>
        <authorList>
            <person name="Dluhosova J."/>
            <person name="Istvanek J."/>
            <person name="Nedelnik J."/>
            <person name="Repkova J."/>
        </authorList>
    </citation>
    <scope>NUCLEOTIDE SEQUENCE [LARGE SCALE GENOMIC DNA]</scope>
    <source>
        <strain evidence="3">cv. 10/8</strain>
        <tissue evidence="2">Leaf</tissue>
    </source>
</reference>